<comment type="caution">
    <text evidence="1">The sequence shown here is derived from an EMBL/GenBank/DDBJ whole genome shotgun (WGS) entry which is preliminary data.</text>
</comment>
<dbReference type="InterPro" id="IPR029068">
    <property type="entry name" value="Glyas_Bleomycin-R_OHBP_Dase"/>
</dbReference>
<protein>
    <recommendedName>
        <fullName evidence="3">VOC domain-containing protein</fullName>
    </recommendedName>
</protein>
<name>A0A7W9ASR9_9SPHN</name>
<reference evidence="1 2" key="1">
    <citation type="submission" date="2020-08" db="EMBL/GenBank/DDBJ databases">
        <title>Genomic Encyclopedia of Type Strains, Phase IV (KMG-IV): sequencing the most valuable type-strain genomes for metagenomic binning, comparative biology and taxonomic classification.</title>
        <authorList>
            <person name="Goeker M."/>
        </authorList>
    </citation>
    <scope>NUCLEOTIDE SEQUENCE [LARGE SCALE GENOMIC DNA]</scope>
    <source>
        <strain evidence="1 2">DSM 27244</strain>
    </source>
</reference>
<evidence type="ECO:0000313" key="1">
    <source>
        <dbReference type="EMBL" id="MBB5699726.1"/>
    </source>
</evidence>
<organism evidence="1 2">
    <name type="scientific">Sphingomonas yantingensis</name>
    <dbReference type="NCBI Taxonomy" id="1241761"/>
    <lineage>
        <taxon>Bacteria</taxon>
        <taxon>Pseudomonadati</taxon>
        <taxon>Pseudomonadota</taxon>
        <taxon>Alphaproteobacteria</taxon>
        <taxon>Sphingomonadales</taxon>
        <taxon>Sphingomonadaceae</taxon>
        <taxon>Sphingomonas</taxon>
    </lineage>
</organism>
<keyword evidence="2" id="KW-1185">Reference proteome</keyword>
<proteinExistence type="predicted"/>
<dbReference type="Gene3D" id="3.10.180.10">
    <property type="entry name" value="2,3-Dihydroxybiphenyl 1,2-Dioxygenase, domain 1"/>
    <property type="match status" value="1"/>
</dbReference>
<evidence type="ECO:0008006" key="3">
    <source>
        <dbReference type="Google" id="ProtNLM"/>
    </source>
</evidence>
<evidence type="ECO:0000313" key="2">
    <source>
        <dbReference type="Proteomes" id="UP000557739"/>
    </source>
</evidence>
<dbReference type="SUPFAM" id="SSF54593">
    <property type="entry name" value="Glyoxalase/Bleomycin resistance protein/Dihydroxybiphenyl dioxygenase"/>
    <property type="match status" value="1"/>
</dbReference>
<dbReference type="AlphaFoldDB" id="A0A7W9ASR9"/>
<dbReference type="EMBL" id="JACIJJ010000005">
    <property type="protein sequence ID" value="MBB5699726.1"/>
    <property type="molecule type" value="Genomic_DNA"/>
</dbReference>
<gene>
    <name evidence="1" type="ORF">FHR19_003100</name>
</gene>
<sequence>MEMFTSRYGVGGFHIMRDTPDADGKIHVALGYAGKTNIELIQPGENGRALYADWIADATSFVCRFHHVGLLIDEAADWDAMRQRVVENGSAIVMEGEVPDFAAYLYADTVAELGHYLEYVRLGAHGQAMFAGVPGFPGFPSAVKG</sequence>
<dbReference type="Proteomes" id="UP000557739">
    <property type="component" value="Unassembled WGS sequence"/>
</dbReference>
<accession>A0A7W9ASR9</accession>